<protein>
    <submittedName>
        <fullName evidence="1">Uncharacterized protein</fullName>
    </submittedName>
</protein>
<dbReference type="EMBL" id="PGCJ01000913">
    <property type="protein sequence ID" value="PLW14737.1"/>
    <property type="molecule type" value="Genomic_DNA"/>
</dbReference>
<sequence length="180" mass="20635">MAPKAPKEPKVPDNLDSITEVAEAHVTALHGRTRKANKHRKFVDTKDYIHLANAFIDAYGCIQGQYPRLSLVCLDAMLTKYCQLIKIWLKIQKDVNTSVKDIDLNVSTHLESRGMDPTDAVDKSWEVKMTEFWKSFKLSPPVPSLSRALFFLLEANWAKFKARKELATIDRLHQRQKLLS</sequence>
<proteinExistence type="predicted"/>
<accession>A0A2N5SNA5</accession>
<dbReference type="AlphaFoldDB" id="A0A2N5SNA5"/>
<dbReference type="Proteomes" id="UP000235388">
    <property type="component" value="Unassembled WGS sequence"/>
</dbReference>
<organism evidence="1 2">
    <name type="scientific">Puccinia coronata f. sp. avenae</name>
    <dbReference type="NCBI Taxonomy" id="200324"/>
    <lineage>
        <taxon>Eukaryota</taxon>
        <taxon>Fungi</taxon>
        <taxon>Dikarya</taxon>
        <taxon>Basidiomycota</taxon>
        <taxon>Pucciniomycotina</taxon>
        <taxon>Pucciniomycetes</taxon>
        <taxon>Pucciniales</taxon>
        <taxon>Pucciniaceae</taxon>
        <taxon>Puccinia</taxon>
    </lineage>
</organism>
<evidence type="ECO:0000313" key="1">
    <source>
        <dbReference type="EMBL" id="PLW14737.1"/>
    </source>
</evidence>
<reference evidence="1 2" key="1">
    <citation type="submission" date="2017-11" db="EMBL/GenBank/DDBJ databases">
        <title>De novo assembly and phasing of dikaryotic genomes from two isolates of Puccinia coronata f. sp. avenae, the causal agent of oat crown rust.</title>
        <authorList>
            <person name="Miller M.E."/>
            <person name="Zhang Y."/>
            <person name="Omidvar V."/>
            <person name="Sperschneider J."/>
            <person name="Schwessinger B."/>
            <person name="Raley C."/>
            <person name="Palmer J.M."/>
            <person name="Garnica D."/>
            <person name="Upadhyaya N."/>
            <person name="Rathjen J."/>
            <person name="Taylor J.M."/>
            <person name="Park R.F."/>
            <person name="Dodds P.N."/>
            <person name="Hirsch C.D."/>
            <person name="Kianian S.F."/>
            <person name="Figueroa M."/>
        </authorList>
    </citation>
    <scope>NUCLEOTIDE SEQUENCE [LARGE SCALE GENOMIC DNA]</scope>
    <source>
        <strain evidence="1">12NC29</strain>
    </source>
</reference>
<name>A0A2N5SNA5_9BASI</name>
<gene>
    <name evidence="1" type="ORF">PCANC_15720</name>
</gene>
<evidence type="ECO:0000313" key="2">
    <source>
        <dbReference type="Proteomes" id="UP000235388"/>
    </source>
</evidence>
<comment type="caution">
    <text evidence="1">The sequence shown here is derived from an EMBL/GenBank/DDBJ whole genome shotgun (WGS) entry which is preliminary data.</text>
</comment>
<keyword evidence="2" id="KW-1185">Reference proteome</keyword>